<evidence type="ECO:0000256" key="1">
    <source>
        <dbReference type="SAM" id="MobiDB-lite"/>
    </source>
</evidence>
<feature type="region of interest" description="Disordered" evidence="1">
    <location>
        <begin position="357"/>
        <end position="393"/>
    </location>
</feature>
<dbReference type="AlphaFoldDB" id="A0A0L0NBQ0"/>
<feature type="region of interest" description="Disordered" evidence="1">
    <location>
        <begin position="313"/>
        <end position="338"/>
    </location>
</feature>
<accession>A0A0L0NBQ0</accession>
<evidence type="ECO:0000313" key="3">
    <source>
        <dbReference type="Proteomes" id="UP000036947"/>
    </source>
</evidence>
<dbReference type="STRING" id="1163406.A0A0L0NBQ0"/>
<name>A0A0L0NBQ0_TOLOC</name>
<proteinExistence type="predicted"/>
<organism evidence="2 3">
    <name type="scientific">Tolypocladium ophioglossoides (strain CBS 100239)</name>
    <name type="common">Snaketongue truffleclub</name>
    <name type="synonym">Elaphocordyceps ophioglossoides</name>
    <dbReference type="NCBI Taxonomy" id="1163406"/>
    <lineage>
        <taxon>Eukaryota</taxon>
        <taxon>Fungi</taxon>
        <taxon>Dikarya</taxon>
        <taxon>Ascomycota</taxon>
        <taxon>Pezizomycotina</taxon>
        <taxon>Sordariomycetes</taxon>
        <taxon>Hypocreomycetidae</taxon>
        <taxon>Hypocreales</taxon>
        <taxon>Ophiocordycipitaceae</taxon>
        <taxon>Tolypocladium</taxon>
    </lineage>
</organism>
<gene>
    <name evidence="2" type="ORF">TOPH_03800</name>
</gene>
<dbReference type="EMBL" id="LFRF01000008">
    <property type="protein sequence ID" value="KND91562.1"/>
    <property type="molecule type" value="Genomic_DNA"/>
</dbReference>
<dbReference type="OrthoDB" id="2922289at2759"/>
<reference evidence="2 3" key="1">
    <citation type="journal article" date="2015" name="BMC Genomics">
        <title>The genome of the truffle-parasite Tolypocladium ophioglossoides and the evolution of antifungal peptaibiotics.</title>
        <authorList>
            <person name="Quandt C.A."/>
            <person name="Bushley K.E."/>
            <person name="Spatafora J.W."/>
        </authorList>
    </citation>
    <scope>NUCLEOTIDE SEQUENCE [LARGE SCALE GENOMIC DNA]</scope>
    <source>
        <strain evidence="2 3">CBS 100239</strain>
    </source>
</reference>
<sequence length="507" mass="57007">MLKDSNGDVHPSLRPCKQGTFWARVIGNAVLGAYFELEVYAELHRLAKELQSVHAKYATSISPTKDLPDEFLGLLLKFRHYLNQAAKGPLGQLKQNLVASPPWRRFYVREPPVDADSTLIRIRPKSGIKMNKTEGRLIWLLRALWEDDQQLFMMRMPLVLDEVERLVQAEPQAKELVTAYIAQVIGNLSIISQCVAQLDLYQPWARSFEANLVEREGGIKEEFVERTRPWAKMMAALKENGLTRAAKLGDPSGNKFAYSSEKRRTKENTATLLQSERNLDVFWATIDRLMYDGCGSLDGTAVGRLLSQQRSLQRTPEWVEEPEVANDKGGQQRSTNVDIEPIYKPLSTLYFELPGKKPGDSSQTLAPPNTKTKTRGTASQEIPEATTATPGSEACAGAKAASIHVDARALKVFRTLFFDPTVTSSPGEVSWNDFLYAMTSTGIFAAEKLYGSAWQFQRVDGLDQSRIQFHEPHPHGKIPFVVARRHGRRLNRMYGWVGDMFILKGNP</sequence>
<dbReference type="PANTHER" id="PTHR40788">
    <property type="entry name" value="CLR5 DOMAIN-CONTAINING PROTEIN-RELATED"/>
    <property type="match status" value="1"/>
</dbReference>
<feature type="compositionally biased region" description="Polar residues" evidence="1">
    <location>
        <begin position="360"/>
        <end position="390"/>
    </location>
</feature>
<dbReference type="Proteomes" id="UP000036947">
    <property type="component" value="Unassembled WGS sequence"/>
</dbReference>
<keyword evidence="3" id="KW-1185">Reference proteome</keyword>
<comment type="caution">
    <text evidence="2">The sequence shown here is derived from an EMBL/GenBank/DDBJ whole genome shotgun (WGS) entry which is preliminary data.</text>
</comment>
<dbReference type="PANTHER" id="PTHR40788:SF2">
    <property type="entry name" value="CLR5 DOMAIN-CONTAINING PROTEIN"/>
    <property type="match status" value="1"/>
</dbReference>
<evidence type="ECO:0000313" key="2">
    <source>
        <dbReference type="EMBL" id="KND91562.1"/>
    </source>
</evidence>
<protein>
    <submittedName>
        <fullName evidence="2">Uncharacterized protein</fullName>
    </submittedName>
</protein>